<organism evidence="1 2">
    <name type="scientific">Microbacterium pumilum</name>
    <dbReference type="NCBI Taxonomy" id="344165"/>
    <lineage>
        <taxon>Bacteria</taxon>
        <taxon>Bacillati</taxon>
        <taxon>Actinomycetota</taxon>
        <taxon>Actinomycetes</taxon>
        <taxon>Micrococcales</taxon>
        <taxon>Microbacteriaceae</taxon>
        <taxon>Microbacterium</taxon>
    </lineage>
</organism>
<accession>A0ABP5D3A8</accession>
<dbReference type="Pfam" id="PF09844">
    <property type="entry name" value="DUF2071"/>
    <property type="match status" value="1"/>
</dbReference>
<dbReference type="SUPFAM" id="SSF160104">
    <property type="entry name" value="Acetoacetate decarboxylase-like"/>
    <property type="match status" value="1"/>
</dbReference>
<evidence type="ECO:0000313" key="2">
    <source>
        <dbReference type="Proteomes" id="UP001500326"/>
    </source>
</evidence>
<gene>
    <name evidence="1" type="ORF">GCM10009777_01820</name>
</gene>
<dbReference type="RefSeq" id="WP_344057629.1">
    <property type="nucleotide sequence ID" value="NZ_BAAAOH010000001.1"/>
</dbReference>
<sequence length="242" mass="26706">MQPEAVSAIAPLLPTPWLVSQRWRWVSFLHWRVPAGTVAPFMPRGTRPDEYDGSSWVGLIPFHLSAFTVRSGPALPYVGSFPEINVRLYSVDEAGRRGVVFLSLESSRLLAVLGARIGLGLPYVWATMRMRVDTTIDYSSRRFGRRHPQTSISVRPLPGAVEDDPLADFLTARWGLHTRLGGATRFLRNTHEAWPLQRAELVSLDDGLVAAAGLPGIATRAPDSVLFSPGVTTRFARPLRAV</sequence>
<comment type="caution">
    <text evidence="1">The sequence shown here is derived from an EMBL/GenBank/DDBJ whole genome shotgun (WGS) entry which is preliminary data.</text>
</comment>
<evidence type="ECO:0000313" key="1">
    <source>
        <dbReference type="EMBL" id="GAA1973347.1"/>
    </source>
</evidence>
<proteinExistence type="predicted"/>
<name>A0ABP5D3A8_9MICO</name>
<dbReference type="PANTHER" id="PTHR39186:SF1">
    <property type="entry name" value="DUF2071 DOMAIN-CONTAINING PROTEIN"/>
    <property type="match status" value="1"/>
</dbReference>
<keyword evidence="2" id="KW-1185">Reference proteome</keyword>
<dbReference type="InterPro" id="IPR023375">
    <property type="entry name" value="ADC_dom_sf"/>
</dbReference>
<dbReference type="InterPro" id="IPR018644">
    <property type="entry name" value="DUF2071"/>
</dbReference>
<reference evidence="2" key="1">
    <citation type="journal article" date="2019" name="Int. J. Syst. Evol. Microbiol.">
        <title>The Global Catalogue of Microorganisms (GCM) 10K type strain sequencing project: providing services to taxonomists for standard genome sequencing and annotation.</title>
        <authorList>
            <consortium name="The Broad Institute Genomics Platform"/>
            <consortium name="The Broad Institute Genome Sequencing Center for Infectious Disease"/>
            <person name="Wu L."/>
            <person name="Ma J."/>
        </authorList>
    </citation>
    <scope>NUCLEOTIDE SEQUENCE [LARGE SCALE GENOMIC DNA]</scope>
    <source>
        <strain evidence="2">JCM 14902</strain>
    </source>
</reference>
<dbReference type="EMBL" id="BAAAOH010000001">
    <property type="protein sequence ID" value="GAA1973347.1"/>
    <property type="molecule type" value="Genomic_DNA"/>
</dbReference>
<protein>
    <submittedName>
        <fullName evidence="1">DUF2071 domain-containing protein</fullName>
    </submittedName>
</protein>
<dbReference type="PANTHER" id="PTHR39186">
    <property type="entry name" value="DUF2071 FAMILY PROTEIN"/>
    <property type="match status" value="1"/>
</dbReference>
<dbReference type="Proteomes" id="UP001500326">
    <property type="component" value="Unassembled WGS sequence"/>
</dbReference>